<dbReference type="PANTHER" id="PTHR44307:SF2">
    <property type="entry name" value="PHOSPHOETHANOLAMINE METHYLTRANSFERASE ISOFORM X1"/>
    <property type="match status" value="1"/>
</dbReference>
<comment type="pathway">
    <text evidence="5">Phospholipid metabolism.</text>
</comment>
<feature type="domain" description="Methyltransferase type 11" evidence="6">
    <location>
        <begin position="42"/>
        <end position="136"/>
    </location>
</feature>
<dbReference type="RefSeq" id="WP_188804204.1">
    <property type="nucleotide sequence ID" value="NZ_BMOK01000014.1"/>
</dbReference>
<dbReference type="Gene3D" id="3.40.50.150">
    <property type="entry name" value="Vaccinia Virus protein VP39"/>
    <property type="match status" value="1"/>
</dbReference>
<reference evidence="7" key="2">
    <citation type="submission" date="2020-09" db="EMBL/GenBank/DDBJ databases">
        <authorList>
            <person name="Sun Q."/>
            <person name="Ohkuma M."/>
        </authorList>
    </citation>
    <scope>NUCLEOTIDE SEQUENCE</scope>
    <source>
        <strain evidence="7">JCM 15325</strain>
    </source>
</reference>
<dbReference type="InterPro" id="IPR029063">
    <property type="entry name" value="SAM-dependent_MTases_sf"/>
</dbReference>
<evidence type="ECO:0000256" key="4">
    <source>
        <dbReference type="ARBA" id="ARBA00022691"/>
    </source>
</evidence>
<dbReference type="Pfam" id="PF08241">
    <property type="entry name" value="Methyltransf_11"/>
    <property type="match status" value="1"/>
</dbReference>
<gene>
    <name evidence="7" type="ORF">GCM10007968_26800</name>
</gene>
<evidence type="ECO:0000256" key="3">
    <source>
        <dbReference type="ARBA" id="ARBA00022679"/>
    </source>
</evidence>
<dbReference type="InterPro" id="IPR023576">
    <property type="entry name" value="UbiE/COQ5_MeTrFase_CS"/>
</dbReference>
<evidence type="ECO:0000256" key="5">
    <source>
        <dbReference type="ARBA" id="ARBA00025707"/>
    </source>
</evidence>
<dbReference type="GO" id="GO:0032259">
    <property type="term" value="P:methylation"/>
    <property type="evidence" value="ECO:0007669"/>
    <property type="project" value="UniProtKB-KW"/>
</dbReference>
<accession>A0A917S8A6</accession>
<dbReference type="EMBL" id="BMOK01000014">
    <property type="protein sequence ID" value="GGL61446.1"/>
    <property type="molecule type" value="Genomic_DNA"/>
</dbReference>
<dbReference type="InterPro" id="IPR013216">
    <property type="entry name" value="Methyltransf_11"/>
</dbReference>
<dbReference type="GO" id="GO:0008757">
    <property type="term" value="F:S-adenosylmethionine-dependent methyltransferase activity"/>
    <property type="evidence" value="ECO:0007669"/>
    <property type="project" value="InterPro"/>
</dbReference>
<keyword evidence="2 7" id="KW-0489">Methyltransferase</keyword>
<dbReference type="PANTHER" id="PTHR44307">
    <property type="entry name" value="PHOSPHOETHANOLAMINE METHYLTRANSFERASE"/>
    <property type="match status" value="1"/>
</dbReference>
<dbReference type="SUPFAM" id="SSF53335">
    <property type="entry name" value="S-adenosyl-L-methionine-dependent methyltransferases"/>
    <property type="match status" value="1"/>
</dbReference>
<keyword evidence="4" id="KW-0949">S-adenosyl-L-methionine</keyword>
<comment type="pathway">
    <text evidence="1">Lipid metabolism.</text>
</comment>
<evidence type="ECO:0000256" key="2">
    <source>
        <dbReference type="ARBA" id="ARBA00022603"/>
    </source>
</evidence>
<dbReference type="PROSITE" id="PS01184">
    <property type="entry name" value="UBIE_2"/>
    <property type="match status" value="1"/>
</dbReference>
<dbReference type="Proteomes" id="UP000654670">
    <property type="component" value="Unassembled WGS sequence"/>
</dbReference>
<protein>
    <submittedName>
        <fullName evidence="7">Methyltransferase</fullName>
    </submittedName>
</protein>
<proteinExistence type="predicted"/>
<dbReference type="CDD" id="cd02440">
    <property type="entry name" value="AdoMet_MTases"/>
    <property type="match status" value="1"/>
</dbReference>
<evidence type="ECO:0000259" key="6">
    <source>
        <dbReference type="Pfam" id="PF08241"/>
    </source>
</evidence>
<dbReference type="AlphaFoldDB" id="A0A917S8A6"/>
<reference evidence="7" key="1">
    <citation type="journal article" date="2014" name="Int. J. Syst. Evol. Microbiol.">
        <title>Complete genome sequence of Corynebacterium casei LMG S-19264T (=DSM 44701T), isolated from a smear-ripened cheese.</title>
        <authorList>
            <consortium name="US DOE Joint Genome Institute (JGI-PGF)"/>
            <person name="Walter F."/>
            <person name="Albersmeier A."/>
            <person name="Kalinowski J."/>
            <person name="Ruckert C."/>
        </authorList>
    </citation>
    <scope>NUCLEOTIDE SEQUENCE</scope>
    <source>
        <strain evidence="7">JCM 15325</strain>
    </source>
</reference>
<evidence type="ECO:0000313" key="7">
    <source>
        <dbReference type="EMBL" id="GGL61446.1"/>
    </source>
</evidence>
<comment type="caution">
    <text evidence="7">The sequence shown here is derived from an EMBL/GenBank/DDBJ whole genome shotgun (WGS) entry which is preliminary data.</text>
</comment>
<evidence type="ECO:0000313" key="8">
    <source>
        <dbReference type="Proteomes" id="UP000654670"/>
    </source>
</evidence>
<evidence type="ECO:0000256" key="1">
    <source>
        <dbReference type="ARBA" id="ARBA00005189"/>
    </source>
</evidence>
<sequence>MNNHRYIDFLAKLAIDSAHPGGRQLTEAIISETSMKEGDKVLDVGCGTGATSALLAEKTGTEVTGIDIHPKMVELAKKRSTGSSRPFQIVPGSAERLPFNDETFDWVLSESVTAFTDMTQSAPEYFRVLRPGGKLIAIEMTIEERLPRPDSKVIQSLYGVGRLLTEDDWKEIWEKAGFSGIEALRDSDFSQKEGAVELPSYHLTEKIDEEAFDVWLSHLQILQTYRDVLTYRIFRAEKP</sequence>
<keyword evidence="8" id="KW-1185">Reference proteome</keyword>
<keyword evidence="3" id="KW-0808">Transferase</keyword>
<name>A0A917S8A6_9BACL</name>
<organism evidence="7 8">
    <name type="scientific">Sporolactobacillus putidus</name>
    <dbReference type="NCBI Taxonomy" id="492735"/>
    <lineage>
        <taxon>Bacteria</taxon>
        <taxon>Bacillati</taxon>
        <taxon>Bacillota</taxon>
        <taxon>Bacilli</taxon>
        <taxon>Bacillales</taxon>
        <taxon>Sporolactobacillaceae</taxon>
        <taxon>Sporolactobacillus</taxon>
    </lineage>
</organism>